<keyword evidence="3" id="KW-1185">Reference proteome</keyword>
<organism evidence="2 3">
    <name type="scientific">Catenulispora yoronensis</name>
    <dbReference type="NCBI Taxonomy" id="450799"/>
    <lineage>
        <taxon>Bacteria</taxon>
        <taxon>Bacillati</taxon>
        <taxon>Actinomycetota</taxon>
        <taxon>Actinomycetes</taxon>
        <taxon>Catenulisporales</taxon>
        <taxon>Catenulisporaceae</taxon>
        <taxon>Catenulispora</taxon>
    </lineage>
</organism>
<evidence type="ECO:0000313" key="3">
    <source>
        <dbReference type="Proteomes" id="UP001500751"/>
    </source>
</evidence>
<reference evidence="2 3" key="1">
    <citation type="journal article" date="2019" name="Int. J. Syst. Evol. Microbiol.">
        <title>The Global Catalogue of Microorganisms (GCM) 10K type strain sequencing project: providing services to taxonomists for standard genome sequencing and annotation.</title>
        <authorList>
            <consortium name="The Broad Institute Genomics Platform"/>
            <consortium name="The Broad Institute Genome Sequencing Center for Infectious Disease"/>
            <person name="Wu L."/>
            <person name="Ma J."/>
        </authorList>
    </citation>
    <scope>NUCLEOTIDE SEQUENCE [LARGE SCALE GENOMIC DNA]</scope>
    <source>
        <strain evidence="2 3">JCM 16014</strain>
    </source>
</reference>
<sequence>MGHVRPSGPLLSDYLRASEEMRQALAERDIGTVFELLNKRGGVSLRALGAAVGMTGSRVLEIVNGDRRVEKLEVFERIADALRVPGLQLGLAPRPWESHEQAPLESAGDRRTTLAASVADAGLPWSWELAPTVEAVYGITRSDLMLDRRSALRTMAVTVGMPLIDPVQRWLTGPDSFQPVRGRRMGRIGEVDVTRLESAARVFRNWDDSFGGGLARKAVIGQLNEVADMLRDSHPETIRKRLFHVMAVLAKIAATMSWDCGMPASAQKYYVLALQAAKPTGDRPFGASVLASMARQLLNMGGPRNRATDALELIRLAQDGSRDHGIARLTAMLHTREAWCYAELGRTEAFRRATGQAEDAFAHAGSTEEDPYWISYFDAAELAGVTGGRALDLARQDPRYASEAEASIERAIALRKAGSLRSAALDQSGLAQVHFLRGDVEQAVHVGHAAINAALRTQSDRVRASLRTLHATSTNLRHQPQVAELRERLHEALAS</sequence>
<feature type="domain" description="HTH cro/C1-type" evidence="1">
    <location>
        <begin position="20"/>
        <end position="89"/>
    </location>
</feature>
<dbReference type="Pfam" id="PF13560">
    <property type="entry name" value="HTH_31"/>
    <property type="match status" value="1"/>
</dbReference>
<name>A0ABN2VJQ9_9ACTN</name>
<protein>
    <recommendedName>
        <fullName evidence="1">HTH cro/C1-type domain-containing protein</fullName>
    </recommendedName>
</protein>
<dbReference type="EMBL" id="BAAAQN010000093">
    <property type="protein sequence ID" value="GAA2063668.1"/>
    <property type="molecule type" value="Genomic_DNA"/>
</dbReference>
<evidence type="ECO:0000313" key="2">
    <source>
        <dbReference type="EMBL" id="GAA2063668.1"/>
    </source>
</evidence>
<proteinExistence type="predicted"/>
<evidence type="ECO:0000259" key="1">
    <source>
        <dbReference type="SMART" id="SM00530"/>
    </source>
</evidence>
<accession>A0ABN2VJQ9</accession>
<comment type="caution">
    <text evidence="2">The sequence shown here is derived from an EMBL/GenBank/DDBJ whole genome shotgun (WGS) entry which is preliminary data.</text>
</comment>
<dbReference type="InterPro" id="IPR001387">
    <property type="entry name" value="Cro/C1-type_HTH"/>
</dbReference>
<dbReference type="Proteomes" id="UP001500751">
    <property type="component" value="Unassembled WGS sequence"/>
</dbReference>
<dbReference type="SMART" id="SM00530">
    <property type="entry name" value="HTH_XRE"/>
    <property type="match status" value="1"/>
</dbReference>
<gene>
    <name evidence="2" type="ORF">GCM10009839_88750</name>
</gene>